<dbReference type="Gene3D" id="3.30.450.150">
    <property type="entry name" value="Haem-degrading domain"/>
    <property type="match status" value="1"/>
</dbReference>
<dbReference type="SUPFAM" id="SSF143744">
    <property type="entry name" value="GlcG-like"/>
    <property type="match status" value="1"/>
</dbReference>
<dbReference type="InterPro" id="IPR038084">
    <property type="entry name" value="PduO/GlcC-like_sf"/>
</dbReference>
<evidence type="ECO:0000313" key="2">
    <source>
        <dbReference type="Proteomes" id="UP000782312"/>
    </source>
</evidence>
<protein>
    <submittedName>
        <fullName evidence="1">Heme-binding protein</fullName>
    </submittedName>
</protein>
<dbReference type="Proteomes" id="UP000782312">
    <property type="component" value="Unassembled WGS sequence"/>
</dbReference>
<dbReference type="PANTHER" id="PTHR34309">
    <property type="entry name" value="SLR1406 PROTEIN"/>
    <property type="match status" value="1"/>
</dbReference>
<dbReference type="AlphaFoldDB" id="A0A932HZ63"/>
<dbReference type="EMBL" id="JACPUR010000021">
    <property type="protein sequence ID" value="MBI3127972.1"/>
    <property type="molecule type" value="Genomic_DNA"/>
</dbReference>
<reference evidence="1" key="1">
    <citation type="submission" date="2020-07" db="EMBL/GenBank/DDBJ databases">
        <title>Huge and variable diversity of episymbiotic CPR bacteria and DPANN archaea in groundwater ecosystems.</title>
        <authorList>
            <person name="He C.Y."/>
            <person name="Keren R."/>
            <person name="Whittaker M."/>
            <person name="Farag I.F."/>
            <person name="Doudna J."/>
            <person name="Cate J.H.D."/>
            <person name="Banfield J.F."/>
        </authorList>
    </citation>
    <scope>NUCLEOTIDE SEQUENCE</scope>
    <source>
        <strain evidence="1">NC_groundwater_763_Ag_S-0.2um_68_21</strain>
    </source>
</reference>
<dbReference type="InterPro" id="IPR052517">
    <property type="entry name" value="GlcG_carb_metab_protein"/>
</dbReference>
<dbReference type="PANTHER" id="PTHR34309:SF1">
    <property type="entry name" value="PROTEIN GLCG"/>
    <property type="match status" value="1"/>
</dbReference>
<dbReference type="Pfam" id="PF03928">
    <property type="entry name" value="HbpS-like"/>
    <property type="match status" value="1"/>
</dbReference>
<proteinExistence type="predicted"/>
<organism evidence="1 2">
    <name type="scientific">Tectimicrobiota bacterium</name>
    <dbReference type="NCBI Taxonomy" id="2528274"/>
    <lineage>
        <taxon>Bacteria</taxon>
        <taxon>Pseudomonadati</taxon>
        <taxon>Nitrospinota/Tectimicrobiota group</taxon>
        <taxon>Candidatus Tectimicrobiota</taxon>
    </lineage>
</organism>
<sequence length="148" mass="14962">MPFAPARRLTTRGAKQMLAAAIGKAEEFGIAVTVAIVDAGGHLLVLERMDGGRFHTVHSSTTKAVTAASNKRPTTTKGAQGQDLDTLHALGLALAAGPGRWTATEGGFPVVVDGECVGGIGVSGGDWAQDEAIARAAVEAVGAGFRIG</sequence>
<accession>A0A932HZ63</accession>
<dbReference type="InterPro" id="IPR005624">
    <property type="entry name" value="PduO/GlcC-like"/>
</dbReference>
<gene>
    <name evidence="1" type="ORF">HYZ11_10235</name>
</gene>
<name>A0A932HZ63_UNCTE</name>
<evidence type="ECO:0000313" key="1">
    <source>
        <dbReference type="EMBL" id="MBI3127972.1"/>
    </source>
</evidence>
<comment type="caution">
    <text evidence="1">The sequence shown here is derived from an EMBL/GenBank/DDBJ whole genome shotgun (WGS) entry which is preliminary data.</text>
</comment>